<dbReference type="InterPro" id="IPR051140">
    <property type="entry name" value="GATA_TF"/>
</dbReference>
<keyword evidence="6" id="KW-0805">Transcription regulation</keyword>
<dbReference type="GO" id="GO:0043565">
    <property type="term" value="F:sequence-specific DNA binding"/>
    <property type="evidence" value="ECO:0007669"/>
    <property type="project" value="InterPro"/>
</dbReference>
<evidence type="ECO:0000256" key="12">
    <source>
        <dbReference type="PROSITE-ProRule" id="PRU00094"/>
    </source>
</evidence>
<comment type="function">
    <text evidence="11">Transcriptional activator that specifically binds 5'-GATA-3' or 5'-GAT-3' motifs within gene promoters. May be involved in the regulation of some light-responsive genes.</text>
</comment>
<dbReference type="AlphaFoldDB" id="A0A2G9I5L8"/>
<keyword evidence="15" id="KW-1185">Reference proteome</keyword>
<evidence type="ECO:0000313" key="14">
    <source>
        <dbReference type="EMBL" id="PIN25053.1"/>
    </source>
</evidence>
<dbReference type="GO" id="GO:0005634">
    <property type="term" value="C:nucleus"/>
    <property type="evidence" value="ECO:0007669"/>
    <property type="project" value="UniProtKB-SubCell"/>
</dbReference>
<dbReference type="GO" id="GO:0006355">
    <property type="term" value="P:regulation of DNA-templated transcription"/>
    <property type="evidence" value="ECO:0007669"/>
    <property type="project" value="InterPro"/>
</dbReference>
<dbReference type="STRING" id="429701.A0A2G9I5L8"/>
<protein>
    <recommendedName>
        <fullName evidence="13">GATA-type domain-containing protein</fullName>
    </recommendedName>
</protein>
<keyword evidence="8" id="KW-0010">Activator</keyword>
<dbReference type="OrthoDB" id="2162994at2759"/>
<evidence type="ECO:0000256" key="10">
    <source>
        <dbReference type="ARBA" id="ARBA00023242"/>
    </source>
</evidence>
<dbReference type="SUPFAM" id="SSF57716">
    <property type="entry name" value="Glucocorticoid receptor-like (DNA-binding domain)"/>
    <property type="match status" value="1"/>
</dbReference>
<keyword evidence="10" id="KW-0539">Nucleus</keyword>
<dbReference type="Gene3D" id="3.30.50.10">
    <property type="entry name" value="Erythroid Transcription Factor GATA-1, subunit A"/>
    <property type="match status" value="1"/>
</dbReference>
<dbReference type="GO" id="GO:0030154">
    <property type="term" value="P:cell differentiation"/>
    <property type="evidence" value="ECO:0007669"/>
    <property type="project" value="TreeGrafter"/>
</dbReference>
<reference evidence="15" key="1">
    <citation type="journal article" date="2018" name="Gigascience">
        <title>Genome assembly of the Pink Ipe (Handroanthus impetiginosus, Bignoniaceae), a highly valued, ecologically keystone Neotropical timber forest tree.</title>
        <authorList>
            <person name="Silva-Junior O.B."/>
            <person name="Grattapaglia D."/>
            <person name="Novaes E."/>
            <person name="Collevatti R.G."/>
        </authorList>
    </citation>
    <scope>NUCLEOTIDE SEQUENCE [LARGE SCALE GENOMIC DNA]</scope>
    <source>
        <strain evidence="15">cv. UFG-1</strain>
    </source>
</reference>
<dbReference type="SMART" id="SM00401">
    <property type="entry name" value="ZnF_GATA"/>
    <property type="match status" value="1"/>
</dbReference>
<evidence type="ECO:0000256" key="7">
    <source>
        <dbReference type="ARBA" id="ARBA00023125"/>
    </source>
</evidence>
<keyword evidence="3" id="KW-0479">Metal-binding</keyword>
<proteinExistence type="inferred from homology"/>
<keyword evidence="4 12" id="KW-0863">Zinc-finger</keyword>
<dbReference type="FunFam" id="3.30.50.10:FF:000025">
    <property type="entry name" value="GATA transcription factor"/>
    <property type="match status" value="1"/>
</dbReference>
<keyword evidence="7" id="KW-0238">DNA-binding</keyword>
<dbReference type="PANTHER" id="PTHR45658:SF18">
    <property type="entry name" value="PROTEIN GAT2"/>
    <property type="match status" value="1"/>
</dbReference>
<evidence type="ECO:0000256" key="2">
    <source>
        <dbReference type="ARBA" id="ARBA00005694"/>
    </source>
</evidence>
<evidence type="ECO:0000256" key="3">
    <source>
        <dbReference type="ARBA" id="ARBA00022723"/>
    </source>
</evidence>
<name>A0A2G9I5L8_9LAMI</name>
<dbReference type="Pfam" id="PF00320">
    <property type="entry name" value="GATA"/>
    <property type="match status" value="1"/>
</dbReference>
<dbReference type="InterPro" id="IPR000679">
    <property type="entry name" value="Znf_GATA"/>
</dbReference>
<dbReference type="PROSITE" id="PS00344">
    <property type="entry name" value="GATA_ZN_FINGER_1"/>
    <property type="match status" value="1"/>
</dbReference>
<dbReference type="Proteomes" id="UP000231279">
    <property type="component" value="Unassembled WGS sequence"/>
</dbReference>
<comment type="subcellular location">
    <subcellularLocation>
        <location evidence="1">Nucleus</location>
    </subcellularLocation>
</comment>
<dbReference type="CDD" id="cd00202">
    <property type="entry name" value="ZnF_GATA"/>
    <property type="match status" value="1"/>
</dbReference>
<sequence length="233" mass="26583">MILENNNDFTDILSELTTLDGLNESEISSGDWETKLCIPHDRLEDIEFFPNFRDDLISLPGNLLIPDETSCNSFDVIKFKPKDLSKAHDELLKVSSREDSKNKKRKIEEDSGMVLWVKSPKKPRNQKTKWTESFKALFDLSLGQQDENQILKCRHCETESTPQWRMGPLGPRTLCNACGVRFKSGRLLPEYRPAASPTFDSEKHSNFHRKIIQKKLVEDNAGGDNTGEVVDSL</sequence>
<gene>
    <name evidence="14" type="ORF">CDL12_02207</name>
</gene>
<evidence type="ECO:0000256" key="1">
    <source>
        <dbReference type="ARBA" id="ARBA00004123"/>
    </source>
</evidence>
<evidence type="ECO:0000256" key="9">
    <source>
        <dbReference type="ARBA" id="ARBA00023163"/>
    </source>
</evidence>
<evidence type="ECO:0000256" key="8">
    <source>
        <dbReference type="ARBA" id="ARBA00023159"/>
    </source>
</evidence>
<comment type="similarity">
    <text evidence="2">Belongs to the type IV zinc-finger family. Class A subfamily.</text>
</comment>
<accession>A0A2G9I5L8</accession>
<evidence type="ECO:0000256" key="6">
    <source>
        <dbReference type="ARBA" id="ARBA00023015"/>
    </source>
</evidence>
<evidence type="ECO:0000259" key="13">
    <source>
        <dbReference type="PROSITE" id="PS50114"/>
    </source>
</evidence>
<organism evidence="14 15">
    <name type="scientific">Handroanthus impetiginosus</name>
    <dbReference type="NCBI Taxonomy" id="429701"/>
    <lineage>
        <taxon>Eukaryota</taxon>
        <taxon>Viridiplantae</taxon>
        <taxon>Streptophyta</taxon>
        <taxon>Embryophyta</taxon>
        <taxon>Tracheophyta</taxon>
        <taxon>Spermatophyta</taxon>
        <taxon>Magnoliopsida</taxon>
        <taxon>eudicotyledons</taxon>
        <taxon>Gunneridae</taxon>
        <taxon>Pentapetalae</taxon>
        <taxon>asterids</taxon>
        <taxon>lamiids</taxon>
        <taxon>Lamiales</taxon>
        <taxon>Bignoniaceae</taxon>
        <taxon>Crescentiina</taxon>
        <taxon>Tabebuia alliance</taxon>
        <taxon>Handroanthus</taxon>
    </lineage>
</organism>
<evidence type="ECO:0000313" key="15">
    <source>
        <dbReference type="Proteomes" id="UP000231279"/>
    </source>
</evidence>
<evidence type="ECO:0000256" key="4">
    <source>
        <dbReference type="ARBA" id="ARBA00022771"/>
    </source>
</evidence>
<dbReference type="PANTHER" id="PTHR45658">
    <property type="entry name" value="GATA TRANSCRIPTION FACTOR"/>
    <property type="match status" value="1"/>
</dbReference>
<keyword evidence="5" id="KW-0862">Zinc</keyword>
<evidence type="ECO:0000256" key="11">
    <source>
        <dbReference type="ARBA" id="ARBA00055020"/>
    </source>
</evidence>
<evidence type="ECO:0000256" key="5">
    <source>
        <dbReference type="ARBA" id="ARBA00022833"/>
    </source>
</evidence>
<dbReference type="EMBL" id="NKXS01000319">
    <property type="protein sequence ID" value="PIN25053.1"/>
    <property type="molecule type" value="Genomic_DNA"/>
</dbReference>
<keyword evidence="9" id="KW-0804">Transcription</keyword>
<comment type="caution">
    <text evidence="14">The sequence shown here is derived from an EMBL/GenBank/DDBJ whole genome shotgun (WGS) entry which is preliminary data.</text>
</comment>
<dbReference type="PROSITE" id="PS50114">
    <property type="entry name" value="GATA_ZN_FINGER_2"/>
    <property type="match status" value="1"/>
</dbReference>
<dbReference type="GO" id="GO:0008270">
    <property type="term" value="F:zinc ion binding"/>
    <property type="evidence" value="ECO:0007669"/>
    <property type="project" value="UniProtKB-KW"/>
</dbReference>
<feature type="domain" description="GATA-type" evidence="13">
    <location>
        <begin position="147"/>
        <end position="183"/>
    </location>
</feature>
<dbReference type="InterPro" id="IPR013088">
    <property type="entry name" value="Znf_NHR/GATA"/>
</dbReference>